<evidence type="ECO:0000256" key="5">
    <source>
        <dbReference type="ARBA" id="ARBA00022691"/>
    </source>
</evidence>
<organism evidence="8 9">
    <name type="scientific">Candidatus Wolfebacteria bacterium CG1_02_39_135</name>
    <dbReference type="NCBI Taxonomy" id="1805425"/>
    <lineage>
        <taxon>Bacteria</taxon>
        <taxon>Candidatus Wolfeibacteriota</taxon>
    </lineage>
</organism>
<comment type="function">
    <text evidence="6">Catalyzes the 2'-O-methylation of the ribose of cytidine 1402 (C1402) in 16S rRNA.</text>
</comment>
<reference evidence="8 9" key="1">
    <citation type="journal article" date="2016" name="Environ. Microbiol.">
        <title>Genomic resolution of a cold subsurface aquifer community provides metabolic insights for novel microbes adapted to high CO concentrations.</title>
        <authorList>
            <person name="Probst A.J."/>
            <person name="Castelle C.J."/>
            <person name="Singh A."/>
            <person name="Brown C.T."/>
            <person name="Anantharaman K."/>
            <person name="Sharon I."/>
            <person name="Hug L.A."/>
            <person name="Burstein D."/>
            <person name="Emerson J.B."/>
            <person name="Thomas B.C."/>
            <person name="Banfield J.F."/>
        </authorList>
    </citation>
    <scope>NUCLEOTIDE SEQUENCE [LARGE SCALE GENOMIC DNA]</scope>
    <source>
        <strain evidence="8">CG1_02_39_135</strain>
    </source>
</reference>
<keyword evidence="4 6" id="KW-0808">Transferase</keyword>
<dbReference type="Proteomes" id="UP000182693">
    <property type="component" value="Unassembled WGS sequence"/>
</dbReference>
<dbReference type="Pfam" id="PF00590">
    <property type="entry name" value="TP_methylase"/>
    <property type="match status" value="1"/>
</dbReference>
<comment type="caution">
    <text evidence="8">The sequence shown here is derived from an EMBL/GenBank/DDBJ whole genome shotgun (WGS) entry which is preliminary data.</text>
</comment>
<accession>A0A1J4Y2S6</accession>
<sequence length="238" mass="26559">MGTIYIVATPIGNLKDITLRALETLKEVDLILCEDTRQTLKLLSHYGISKPLVSYFQHSKISKIDYIIGQLKQNKKLALVTDAGTPGISDPGGKLIEIIITRLPSCQIIPIPGPSALTAALSVSGFPADKFIFMGFPPAKKGREKFFKKVAEAEYTVVFYESVHRILKTLSELNKIFHASCFMPHAVVCRELTKKFETIYRGDIDEIISQLNGDKNNLKGEFVVIINKAKHRLSQNKI</sequence>
<dbReference type="PANTHER" id="PTHR46111:SF1">
    <property type="entry name" value="RIBOSOMAL RNA SMALL SUBUNIT METHYLTRANSFERASE I"/>
    <property type="match status" value="1"/>
</dbReference>
<feature type="domain" description="Tetrapyrrole methylase" evidence="7">
    <location>
        <begin position="3"/>
        <end position="207"/>
    </location>
</feature>
<dbReference type="PANTHER" id="PTHR46111">
    <property type="entry name" value="RIBOSOMAL RNA SMALL SUBUNIT METHYLTRANSFERASE I"/>
    <property type="match status" value="1"/>
</dbReference>
<dbReference type="Gene3D" id="3.30.950.10">
    <property type="entry name" value="Methyltransferase, Cobalt-precorrin-4 Transmethylase, Domain 2"/>
    <property type="match status" value="1"/>
</dbReference>
<dbReference type="GO" id="GO:0005737">
    <property type="term" value="C:cytoplasm"/>
    <property type="evidence" value="ECO:0007669"/>
    <property type="project" value="UniProtKB-SubCell"/>
</dbReference>
<evidence type="ECO:0000313" key="8">
    <source>
        <dbReference type="EMBL" id="OIO64863.1"/>
    </source>
</evidence>
<dbReference type="STRING" id="1805425.AUJ30_01990"/>
<evidence type="ECO:0000259" key="7">
    <source>
        <dbReference type="Pfam" id="PF00590"/>
    </source>
</evidence>
<dbReference type="AlphaFoldDB" id="A0A1J4Y2S6"/>
<keyword evidence="2 6" id="KW-0698">rRNA processing</keyword>
<keyword evidence="1 6" id="KW-0963">Cytoplasm</keyword>
<dbReference type="InterPro" id="IPR000878">
    <property type="entry name" value="4pyrrol_Mease"/>
</dbReference>
<dbReference type="InterPro" id="IPR035996">
    <property type="entry name" value="4pyrrol_Methylase_sf"/>
</dbReference>
<evidence type="ECO:0000256" key="6">
    <source>
        <dbReference type="HAMAP-Rule" id="MF_01877"/>
    </source>
</evidence>
<keyword evidence="5 6" id="KW-0949">S-adenosyl-L-methionine</keyword>
<evidence type="ECO:0000256" key="1">
    <source>
        <dbReference type="ARBA" id="ARBA00022490"/>
    </source>
</evidence>
<comment type="similarity">
    <text evidence="6">Belongs to the methyltransferase superfamily. RsmI family.</text>
</comment>
<dbReference type="FunFam" id="3.40.1010.10:FF:000007">
    <property type="entry name" value="Ribosomal RNA small subunit methyltransferase I"/>
    <property type="match status" value="1"/>
</dbReference>
<name>A0A1J4Y2S6_9BACT</name>
<evidence type="ECO:0000313" key="9">
    <source>
        <dbReference type="Proteomes" id="UP000182693"/>
    </source>
</evidence>
<protein>
    <recommendedName>
        <fullName evidence="6">Ribosomal RNA small subunit methyltransferase I</fullName>
        <ecNumber evidence="6">2.1.1.198</ecNumber>
    </recommendedName>
    <alternativeName>
        <fullName evidence="6">16S rRNA 2'-O-ribose C1402 methyltransferase</fullName>
    </alternativeName>
    <alternativeName>
        <fullName evidence="6">rRNA (cytidine-2'-O-)-methyltransferase RsmI</fullName>
    </alternativeName>
</protein>
<evidence type="ECO:0000256" key="3">
    <source>
        <dbReference type="ARBA" id="ARBA00022603"/>
    </source>
</evidence>
<comment type="subcellular location">
    <subcellularLocation>
        <location evidence="6">Cytoplasm</location>
    </subcellularLocation>
</comment>
<dbReference type="EC" id="2.1.1.198" evidence="6"/>
<dbReference type="GO" id="GO:0070677">
    <property type="term" value="F:rRNA (cytosine-2'-O-)-methyltransferase activity"/>
    <property type="evidence" value="ECO:0007669"/>
    <property type="project" value="UniProtKB-UniRule"/>
</dbReference>
<keyword evidence="3 6" id="KW-0489">Methyltransferase</keyword>
<comment type="catalytic activity">
    <reaction evidence="6">
        <text>cytidine(1402) in 16S rRNA + S-adenosyl-L-methionine = 2'-O-methylcytidine(1402) in 16S rRNA + S-adenosyl-L-homocysteine + H(+)</text>
        <dbReference type="Rhea" id="RHEA:42924"/>
        <dbReference type="Rhea" id="RHEA-COMP:10285"/>
        <dbReference type="Rhea" id="RHEA-COMP:10286"/>
        <dbReference type="ChEBI" id="CHEBI:15378"/>
        <dbReference type="ChEBI" id="CHEBI:57856"/>
        <dbReference type="ChEBI" id="CHEBI:59789"/>
        <dbReference type="ChEBI" id="CHEBI:74495"/>
        <dbReference type="ChEBI" id="CHEBI:82748"/>
        <dbReference type="EC" id="2.1.1.198"/>
    </reaction>
</comment>
<dbReference type="NCBIfam" id="TIGR00096">
    <property type="entry name" value="16S rRNA (cytidine(1402)-2'-O)-methyltransferase"/>
    <property type="match status" value="1"/>
</dbReference>
<dbReference type="EMBL" id="MNWX01000036">
    <property type="protein sequence ID" value="OIO64863.1"/>
    <property type="molecule type" value="Genomic_DNA"/>
</dbReference>
<proteinExistence type="inferred from homology"/>
<dbReference type="SUPFAM" id="SSF53790">
    <property type="entry name" value="Tetrapyrrole methylase"/>
    <property type="match status" value="1"/>
</dbReference>
<dbReference type="InterPro" id="IPR014777">
    <property type="entry name" value="4pyrrole_Mease_sub1"/>
</dbReference>
<dbReference type="PIRSF" id="PIRSF005917">
    <property type="entry name" value="MTase_YraL"/>
    <property type="match status" value="1"/>
</dbReference>
<dbReference type="Gene3D" id="3.40.1010.10">
    <property type="entry name" value="Cobalt-precorrin-4 Transmethylase, Domain 1"/>
    <property type="match status" value="1"/>
</dbReference>
<dbReference type="HAMAP" id="MF_01877">
    <property type="entry name" value="16SrRNA_methyltr_I"/>
    <property type="match status" value="1"/>
</dbReference>
<dbReference type="InterPro" id="IPR014776">
    <property type="entry name" value="4pyrrole_Mease_sub2"/>
</dbReference>
<dbReference type="CDD" id="cd11648">
    <property type="entry name" value="RsmI"/>
    <property type="match status" value="1"/>
</dbReference>
<evidence type="ECO:0000256" key="4">
    <source>
        <dbReference type="ARBA" id="ARBA00022679"/>
    </source>
</evidence>
<gene>
    <name evidence="6" type="primary">rsmI</name>
    <name evidence="8" type="ORF">AUJ30_01990</name>
</gene>
<dbReference type="FunFam" id="3.30.950.10:FF:000002">
    <property type="entry name" value="Ribosomal RNA small subunit methyltransferase I"/>
    <property type="match status" value="1"/>
</dbReference>
<evidence type="ECO:0000256" key="2">
    <source>
        <dbReference type="ARBA" id="ARBA00022552"/>
    </source>
</evidence>
<dbReference type="InterPro" id="IPR008189">
    <property type="entry name" value="rRNA_ssu_MeTfrase_I"/>
</dbReference>